<sequence length="100" mass="11636">MSCLIYKLATMICVGLSLYLSIKLKSSRVLWRHLMLKSPRPMINLRPCMNRVHVILTTRTILCYKFTTYVSDVLDSYESQLHCKLDFNVPLIASINLKRT</sequence>
<dbReference type="EMBL" id="GDHC01014188">
    <property type="protein sequence ID" value="JAQ04441.1"/>
    <property type="molecule type" value="Transcribed_RNA"/>
</dbReference>
<gene>
    <name evidence="1" type="ORF">g.18413</name>
</gene>
<dbReference type="AlphaFoldDB" id="A0A146L7S2"/>
<protein>
    <submittedName>
        <fullName evidence="1">Uncharacterized protein</fullName>
    </submittedName>
</protein>
<reference evidence="1" key="1">
    <citation type="journal article" date="2016" name="Gigascience">
        <title>De novo construction of an expanded transcriptome assembly for the western tarnished plant bug, Lygus hesperus.</title>
        <authorList>
            <person name="Tassone E.E."/>
            <person name="Geib S.M."/>
            <person name="Hall B."/>
            <person name="Fabrick J.A."/>
            <person name="Brent C.S."/>
            <person name="Hull J.J."/>
        </authorList>
    </citation>
    <scope>NUCLEOTIDE SEQUENCE</scope>
</reference>
<name>A0A146L7S2_LYGHE</name>
<organism evidence="1">
    <name type="scientific">Lygus hesperus</name>
    <name type="common">Western plant bug</name>
    <dbReference type="NCBI Taxonomy" id="30085"/>
    <lineage>
        <taxon>Eukaryota</taxon>
        <taxon>Metazoa</taxon>
        <taxon>Ecdysozoa</taxon>
        <taxon>Arthropoda</taxon>
        <taxon>Hexapoda</taxon>
        <taxon>Insecta</taxon>
        <taxon>Pterygota</taxon>
        <taxon>Neoptera</taxon>
        <taxon>Paraneoptera</taxon>
        <taxon>Hemiptera</taxon>
        <taxon>Heteroptera</taxon>
        <taxon>Panheteroptera</taxon>
        <taxon>Cimicomorpha</taxon>
        <taxon>Miridae</taxon>
        <taxon>Mirini</taxon>
        <taxon>Lygus</taxon>
    </lineage>
</organism>
<proteinExistence type="predicted"/>
<accession>A0A146L7S2</accession>
<evidence type="ECO:0000313" key="1">
    <source>
        <dbReference type="EMBL" id="JAQ04441.1"/>
    </source>
</evidence>